<dbReference type="Gene3D" id="1.50.10.130">
    <property type="entry name" value="Terpene synthase, N-terminal domain"/>
    <property type="match status" value="1"/>
</dbReference>
<dbReference type="InterPro" id="IPR005630">
    <property type="entry name" value="Terpene_synthase_metal-bd"/>
</dbReference>
<dbReference type="Pfam" id="PF03936">
    <property type="entry name" value="Terpene_synth_C"/>
    <property type="match status" value="1"/>
</dbReference>
<evidence type="ECO:0000313" key="5">
    <source>
        <dbReference type="EnsemblPlants" id="Kaladp0039s0016.1.v1.1"/>
    </source>
</evidence>
<protein>
    <submittedName>
        <fullName evidence="5">Uncharacterized protein</fullName>
    </submittedName>
</protein>
<keyword evidence="1" id="KW-0479">Metal-binding</keyword>
<dbReference type="Gramene" id="Kaladp0039s0016.1.v1.1">
    <property type="protein sequence ID" value="Kaladp0039s0016.1.v1.1"/>
    <property type="gene ID" value="Kaladp0039s0016.v1.1"/>
</dbReference>
<keyword evidence="6" id="KW-1185">Reference proteome</keyword>
<evidence type="ECO:0000256" key="1">
    <source>
        <dbReference type="ARBA" id="ARBA00022723"/>
    </source>
</evidence>
<reference evidence="5" key="1">
    <citation type="submission" date="2021-01" db="UniProtKB">
        <authorList>
            <consortium name="EnsemblPlants"/>
        </authorList>
    </citation>
    <scope>IDENTIFICATION</scope>
</reference>
<dbReference type="PANTHER" id="PTHR31225">
    <property type="entry name" value="OS04G0344100 PROTEIN-RELATED"/>
    <property type="match status" value="1"/>
</dbReference>
<dbReference type="GO" id="GO:0010333">
    <property type="term" value="F:terpene synthase activity"/>
    <property type="evidence" value="ECO:0007669"/>
    <property type="project" value="InterPro"/>
</dbReference>
<dbReference type="FunFam" id="1.10.600.10:FF:000007">
    <property type="entry name" value="Isoprene synthase, chloroplastic"/>
    <property type="match status" value="1"/>
</dbReference>
<dbReference type="CDD" id="cd00684">
    <property type="entry name" value="Terpene_cyclase_plant_C1"/>
    <property type="match status" value="1"/>
</dbReference>
<evidence type="ECO:0000259" key="4">
    <source>
        <dbReference type="Pfam" id="PF03936"/>
    </source>
</evidence>
<keyword evidence="2" id="KW-0460">Magnesium</keyword>
<dbReference type="EnsemblPlants" id="Kaladp0039s0016.1.v1.1">
    <property type="protein sequence ID" value="Kaladp0039s0016.1.v1.1"/>
    <property type="gene ID" value="Kaladp0039s0016.v1.1"/>
</dbReference>
<organism evidence="5 6">
    <name type="scientific">Kalanchoe fedtschenkoi</name>
    <name type="common">Lavender scallops</name>
    <name type="synonym">South American air plant</name>
    <dbReference type="NCBI Taxonomy" id="63787"/>
    <lineage>
        <taxon>Eukaryota</taxon>
        <taxon>Viridiplantae</taxon>
        <taxon>Streptophyta</taxon>
        <taxon>Embryophyta</taxon>
        <taxon>Tracheophyta</taxon>
        <taxon>Spermatophyta</taxon>
        <taxon>Magnoliopsida</taxon>
        <taxon>eudicotyledons</taxon>
        <taxon>Gunneridae</taxon>
        <taxon>Pentapetalae</taxon>
        <taxon>Saxifragales</taxon>
        <taxon>Crassulaceae</taxon>
        <taxon>Kalanchoe</taxon>
    </lineage>
</organism>
<dbReference type="SUPFAM" id="SSF48576">
    <property type="entry name" value="Terpenoid synthases"/>
    <property type="match status" value="1"/>
</dbReference>
<accession>A0A7N0TJJ3</accession>
<feature type="domain" description="Terpene synthase metal-binding" evidence="4">
    <location>
        <begin position="246"/>
        <end position="486"/>
    </location>
</feature>
<dbReference type="Gene3D" id="1.10.600.10">
    <property type="entry name" value="Farnesyl Diphosphate Synthase"/>
    <property type="match status" value="1"/>
</dbReference>
<sequence>MTVTTEAPKSLPILPPTHVIKPYSSIPVLFEKASDEEQADRIRELIQQVHGYLTASSTNSTSTMKLIDTIQRLGLSHHFETEIRNYLNALSQGDTVGDVEDLFTTTLRFRLLRQNGYATSSDVFDKFMDKTKSKFHESLCLDTIGMLSLYETSYLGVKGETNLIQAKELARIYLRQSLTGLNKEVSAALTLPRHLRMPRLEARNYIQEYSKKLDCNVSLLQLATLEFNKVQLQHQDELTEIKRWWKDLGLVNKLGFGRDRPLECFLWSVGIFQEPCQSTCRIELTKTIAILLVLDDVYDTYGQYDDLLLFTNAIKRWDLASLDELPEYMKICYMALYNTNNDIAYRILKQHGINVVSHLKRTWIDIIESFIVEAKWFKMGYVPTSEEHLATAVTSGGTYMALVHAFFLIGQGVTAETMEMMNKPYPNLFSNAGKILRLWDDLGTAKEEQEKGDVASSIQCYMKEAGMGEDEAREHVKQLIRSLWTDLNGELMAANKALPLPLINASFNLARTAQVIYQHGDDSKLPSVKEQVQALFFRPL</sequence>
<name>A0A7N0TJJ3_KALFE</name>
<evidence type="ECO:0000313" key="6">
    <source>
        <dbReference type="Proteomes" id="UP000594263"/>
    </source>
</evidence>
<dbReference type="InterPro" id="IPR001906">
    <property type="entry name" value="Terpene_synth_N"/>
</dbReference>
<dbReference type="InterPro" id="IPR050148">
    <property type="entry name" value="Terpene_synthase-like"/>
</dbReference>
<dbReference type="SUPFAM" id="SSF48239">
    <property type="entry name" value="Terpenoid cyclases/Protein prenyltransferases"/>
    <property type="match status" value="1"/>
</dbReference>
<dbReference type="PANTHER" id="PTHR31225:SF137">
    <property type="entry name" value="TERPENE SYNTHASE 11-RELATED"/>
    <property type="match status" value="1"/>
</dbReference>
<dbReference type="OMA" id="KRTWIDL"/>
<dbReference type="InterPro" id="IPR044814">
    <property type="entry name" value="Terpene_cyclase_plant_C1"/>
</dbReference>
<dbReference type="AlphaFoldDB" id="A0A7N0TJJ3"/>
<proteinExistence type="predicted"/>
<dbReference type="InterPro" id="IPR008949">
    <property type="entry name" value="Isoprenoid_synthase_dom_sf"/>
</dbReference>
<dbReference type="GO" id="GO:0016102">
    <property type="term" value="P:diterpenoid biosynthetic process"/>
    <property type="evidence" value="ECO:0007669"/>
    <property type="project" value="InterPro"/>
</dbReference>
<evidence type="ECO:0000256" key="2">
    <source>
        <dbReference type="ARBA" id="ARBA00022842"/>
    </source>
</evidence>
<dbReference type="InterPro" id="IPR036965">
    <property type="entry name" value="Terpene_synth_N_sf"/>
</dbReference>
<dbReference type="SFLD" id="SFLDG01019">
    <property type="entry name" value="Terpene_Cyclase_Like_1_C_Termi"/>
    <property type="match status" value="1"/>
</dbReference>
<dbReference type="InterPro" id="IPR008930">
    <property type="entry name" value="Terpenoid_cyclase/PrenylTrfase"/>
</dbReference>
<dbReference type="GO" id="GO:0000287">
    <property type="term" value="F:magnesium ion binding"/>
    <property type="evidence" value="ECO:0007669"/>
    <property type="project" value="InterPro"/>
</dbReference>
<dbReference type="Pfam" id="PF01397">
    <property type="entry name" value="Terpene_synth"/>
    <property type="match status" value="1"/>
</dbReference>
<dbReference type="Proteomes" id="UP000594263">
    <property type="component" value="Unplaced"/>
</dbReference>
<dbReference type="SFLD" id="SFLDS00005">
    <property type="entry name" value="Isoprenoid_Synthase_Type_I"/>
    <property type="match status" value="1"/>
</dbReference>
<evidence type="ECO:0000259" key="3">
    <source>
        <dbReference type="Pfam" id="PF01397"/>
    </source>
</evidence>
<feature type="domain" description="Terpene synthase N-terminal" evidence="3">
    <location>
        <begin position="30"/>
        <end position="184"/>
    </location>
</feature>
<dbReference type="InterPro" id="IPR034741">
    <property type="entry name" value="Terpene_cyclase-like_1_C"/>
</dbReference>